<reference evidence="1 2" key="1">
    <citation type="journal article" date="2022" name="bioRxiv">
        <title>The genome of the oomycete Peronosclerospora sorghi, a cosmopolitan pathogen of maize and sorghum, is inflated with dispersed pseudogenes.</title>
        <authorList>
            <person name="Fletcher K."/>
            <person name="Martin F."/>
            <person name="Isakeit T."/>
            <person name="Cavanaugh K."/>
            <person name="Magill C."/>
            <person name="Michelmore R."/>
        </authorList>
    </citation>
    <scope>NUCLEOTIDE SEQUENCE [LARGE SCALE GENOMIC DNA]</scope>
    <source>
        <strain evidence="1">P6</strain>
    </source>
</reference>
<evidence type="ECO:0000313" key="1">
    <source>
        <dbReference type="EMBL" id="KAI9908996.1"/>
    </source>
</evidence>
<dbReference type="EMBL" id="CM047586">
    <property type="protein sequence ID" value="KAI9908996.1"/>
    <property type="molecule type" value="Genomic_DNA"/>
</dbReference>
<organism evidence="1 2">
    <name type="scientific">Peronosclerospora sorghi</name>
    <dbReference type="NCBI Taxonomy" id="230839"/>
    <lineage>
        <taxon>Eukaryota</taxon>
        <taxon>Sar</taxon>
        <taxon>Stramenopiles</taxon>
        <taxon>Oomycota</taxon>
        <taxon>Peronosporomycetes</taxon>
        <taxon>Peronosporales</taxon>
        <taxon>Peronosporaceae</taxon>
        <taxon>Peronosclerospora</taxon>
    </lineage>
</organism>
<sequence length="154" mass="17676">MKRESTAAAEESDDVYINDVDLETSSVEDVTHVKTEAGTTLASATDIKILDAASSFKQSEVQHMNRLLSWLLSAEEMKRQHENNKYKKERVANEQRRQVAQEMRVRSITLRRLEMKAMQLAQVDILRHLAVLHNVRQLPDATLVAAAHHRIKKY</sequence>
<proteinExistence type="predicted"/>
<keyword evidence="2" id="KW-1185">Reference proteome</keyword>
<comment type="caution">
    <text evidence="1">The sequence shown here is derived from an EMBL/GenBank/DDBJ whole genome shotgun (WGS) entry which is preliminary data.</text>
</comment>
<dbReference type="Proteomes" id="UP001163321">
    <property type="component" value="Chromosome 7"/>
</dbReference>
<gene>
    <name evidence="1" type="ORF">PsorP6_014886</name>
</gene>
<name>A0ACC0VSB6_9STRA</name>
<evidence type="ECO:0000313" key="2">
    <source>
        <dbReference type="Proteomes" id="UP001163321"/>
    </source>
</evidence>
<accession>A0ACC0VSB6</accession>
<protein>
    <submittedName>
        <fullName evidence="1">Uncharacterized protein</fullName>
    </submittedName>
</protein>